<dbReference type="Proteomes" id="UP000799771">
    <property type="component" value="Unassembled WGS sequence"/>
</dbReference>
<evidence type="ECO:0000313" key="3">
    <source>
        <dbReference type="Proteomes" id="UP000799771"/>
    </source>
</evidence>
<feature type="compositionally biased region" description="Basic and acidic residues" evidence="1">
    <location>
        <begin position="1"/>
        <end position="11"/>
    </location>
</feature>
<proteinExistence type="predicted"/>
<accession>A0A6A6ATG7</accession>
<feature type="region of interest" description="Disordered" evidence="1">
    <location>
        <begin position="1"/>
        <end position="34"/>
    </location>
</feature>
<dbReference type="OrthoDB" id="88410at2759"/>
<evidence type="ECO:0000313" key="2">
    <source>
        <dbReference type="EMBL" id="KAF2134513.1"/>
    </source>
</evidence>
<sequence>MCKKASCDSCRKSSPFHPASSSSPSIFPSKLHSSSNDLLDKTTWWGCGKHVPGVMQNIPSEQWCTCAPRVEREGNAYPPMGSLSSA</sequence>
<protein>
    <submittedName>
        <fullName evidence="2">Uncharacterized protein</fullName>
    </submittedName>
</protein>
<evidence type="ECO:0000256" key="1">
    <source>
        <dbReference type="SAM" id="MobiDB-lite"/>
    </source>
</evidence>
<reference evidence="2" key="1">
    <citation type="journal article" date="2020" name="Stud. Mycol.">
        <title>101 Dothideomycetes genomes: a test case for predicting lifestyles and emergence of pathogens.</title>
        <authorList>
            <person name="Haridas S."/>
            <person name="Albert R."/>
            <person name="Binder M."/>
            <person name="Bloem J."/>
            <person name="Labutti K."/>
            <person name="Salamov A."/>
            <person name="Andreopoulos B."/>
            <person name="Baker S."/>
            <person name="Barry K."/>
            <person name="Bills G."/>
            <person name="Bluhm B."/>
            <person name="Cannon C."/>
            <person name="Castanera R."/>
            <person name="Culley D."/>
            <person name="Daum C."/>
            <person name="Ezra D."/>
            <person name="Gonzalez J."/>
            <person name="Henrissat B."/>
            <person name="Kuo A."/>
            <person name="Liang C."/>
            <person name="Lipzen A."/>
            <person name="Lutzoni F."/>
            <person name="Magnuson J."/>
            <person name="Mondo S."/>
            <person name="Nolan M."/>
            <person name="Ohm R."/>
            <person name="Pangilinan J."/>
            <person name="Park H.-J."/>
            <person name="Ramirez L."/>
            <person name="Alfaro M."/>
            <person name="Sun H."/>
            <person name="Tritt A."/>
            <person name="Yoshinaga Y."/>
            <person name="Zwiers L.-H."/>
            <person name="Turgeon B."/>
            <person name="Goodwin S."/>
            <person name="Spatafora J."/>
            <person name="Crous P."/>
            <person name="Grigoriev I."/>
        </authorList>
    </citation>
    <scope>NUCLEOTIDE SEQUENCE</scope>
    <source>
        <strain evidence="2">CBS 119687</strain>
    </source>
</reference>
<dbReference type="PANTHER" id="PTHR34724:SF2">
    <property type="entry name" value="OS12G0596101 PROTEIN"/>
    <property type="match status" value="1"/>
</dbReference>
<name>A0A6A6ATG7_9PLEO</name>
<keyword evidence="3" id="KW-1185">Reference proteome</keyword>
<dbReference type="EMBL" id="ML977497">
    <property type="protein sequence ID" value="KAF2134513.1"/>
    <property type="molecule type" value="Genomic_DNA"/>
</dbReference>
<dbReference type="PANTHER" id="PTHR34724">
    <property type="entry name" value="OS12G0596101 PROTEIN"/>
    <property type="match status" value="1"/>
</dbReference>
<dbReference type="RefSeq" id="XP_033528900.1">
    <property type="nucleotide sequence ID" value="XM_033671101.1"/>
</dbReference>
<gene>
    <name evidence="2" type="ORF">P153DRAFT_391849</name>
</gene>
<dbReference type="AlphaFoldDB" id="A0A6A6ATG7"/>
<dbReference type="GeneID" id="54411533"/>
<organism evidence="2 3">
    <name type="scientific">Dothidotthia symphoricarpi CBS 119687</name>
    <dbReference type="NCBI Taxonomy" id="1392245"/>
    <lineage>
        <taxon>Eukaryota</taxon>
        <taxon>Fungi</taxon>
        <taxon>Dikarya</taxon>
        <taxon>Ascomycota</taxon>
        <taxon>Pezizomycotina</taxon>
        <taxon>Dothideomycetes</taxon>
        <taxon>Pleosporomycetidae</taxon>
        <taxon>Pleosporales</taxon>
        <taxon>Dothidotthiaceae</taxon>
        <taxon>Dothidotthia</taxon>
    </lineage>
</organism>
<feature type="compositionally biased region" description="Low complexity" evidence="1">
    <location>
        <begin position="12"/>
        <end position="34"/>
    </location>
</feature>